<reference evidence="2" key="2">
    <citation type="submission" date="2020-09" db="EMBL/GenBank/DDBJ databases">
        <authorList>
            <person name="Luo X."/>
        </authorList>
    </citation>
    <scope>NUCLEOTIDE SEQUENCE</scope>
    <source>
        <strain evidence="2">TRM S81-3</strain>
    </source>
</reference>
<dbReference type="EMBL" id="JACVQF010000193">
    <property type="protein sequence ID" value="MBD0421128.1"/>
    <property type="molecule type" value="Genomic_DNA"/>
</dbReference>
<comment type="caution">
    <text evidence="2">The sequence shown here is derived from an EMBL/GenBank/DDBJ whole genome shotgun (WGS) entry which is preliminary data.</text>
</comment>
<proteinExistence type="predicted"/>
<evidence type="ECO:0000313" key="3">
    <source>
        <dbReference type="Proteomes" id="UP000621210"/>
    </source>
</evidence>
<dbReference type="SUPFAM" id="SSF49498">
    <property type="entry name" value="alpha-Amylase inhibitor tendamistat"/>
    <property type="match status" value="1"/>
</dbReference>
<feature type="signal peptide" evidence="1">
    <location>
        <begin position="1"/>
        <end position="27"/>
    </location>
</feature>
<protein>
    <recommendedName>
        <fullName evidence="4">Secreted protein</fullName>
    </recommendedName>
</protein>
<keyword evidence="1" id="KW-0732">Signal</keyword>
<dbReference type="Proteomes" id="UP000621210">
    <property type="component" value="Unassembled WGS sequence"/>
</dbReference>
<name>A0A926L6S7_9ACTN</name>
<reference evidence="2" key="1">
    <citation type="submission" date="2020-09" db="EMBL/GenBank/DDBJ databases">
        <title>Streptomyces grisecoloratus sp. nov., isolated from cotton soil.</title>
        <authorList>
            <person name="Xing L."/>
        </authorList>
    </citation>
    <scope>NUCLEOTIDE SEQUENCE</scope>
    <source>
        <strain evidence="2">TRM S81-3</strain>
    </source>
</reference>
<dbReference type="Gene3D" id="2.60.40.20">
    <property type="entry name" value="Alpha-amylase inhibitor"/>
    <property type="match status" value="1"/>
</dbReference>
<keyword evidence="3" id="KW-1185">Reference proteome</keyword>
<dbReference type="AlphaFoldDB" id="A0A926L6S7"/>
<evidence type="ECO:0000313" key="2">
    <source>
        <dbReference type="EMBL" id="MBD0421128.1"/>
    </source>
</evidence>
<evidence type="ECO:0008006" key="4">
    <source>
        <dbReference type="Google" id="ProtNLM"/>
    </source>
</evidence>
<feature type="chain" id="PRO_5036967211" description="Secreted protein" evidence="1">
    <location>
        <begin position="28"/>
        <end position="107"/>
    </location>
</feature>
<organism evidence="2 3">
    <name type="scientific">Streptomyces griseicoloratus</name>
    <dbReference type="NCBI Taxonomy" id="2752516"/>
    <lineage>
        <taxon>Bacteria</taxon>
        <taxon>Bacillati</taxon>
        <taxon>Actinomycetota</taxon>
        <taxon>Actinomycetes</taxon>
        <taxon>Kitasatosporales</taxon>
        <taxon>Streptomycetaceae</taxon>
        <taxon>Streptomyces</taxon>
    </lineage>
</organism>
<dbReference type="RefSeq" id="WP_188182119.1">
    <property type="nucleotide sequence ID" value="NZ_JACVQF010000193.1"/>
</dbReference>
<dbReference type="GO" id="GO:0015066">
    <property type="term" value="F:alpha-amylase inhibitor activity"/>
    <property type="evidence" value="ECO:0007669"/>
    <property type="project" value="InterPro"/>
</dbReference>
<sequence length="107" mass="10968">MKRIVRALGAGVAGLALVGAVQGTAQAAGTDTAASVPSCVVAKPYYLVTITVQITNNCSTTQQVSVEYSKGGVPSVPDKCHTVAPGQTVSTSEPFWIADRYVGLIPC</sequence>
<gene>
    <name evidence="2" type="ORF">H0H10_18550</name>
</gene>
<accession>A0A926L6S7</accession>
<dbReference type="InterPro" id="IPR036379">
    <property type="entry name" value="A-amylase_inhib_sf"/>
</dbReference>
<evidence type="ECO:0000256" key="1">
    <source>
        <dbReference type="SAM" id="SignalP"/>
    </source>
</evidence>